<dbReference type="Gene3D" id="1.10.510.10">
    <property type="entry name" value="Transferase(Phosphotransferase) domain 1"/>
    <property type="match status" value="1"/>
</dbReference>
<dbReference type="RefSeq" id="WP_231011310.1">
    <property type="nucleotide sequence ID" value="NZ_BAAAEW010000008.1"/>
</dbReference>
<evidence type="ECO:0000313" key="5">
    <source>
        <dbReference type="EMBL" id="GAA0748368.1"/>
    </source>
</evidence>
<evidence type="ECO:0000313" key="6">
    <source>
        <dbReference type="Proteomes" id="UP001500279"/>
    </source>
</evidence>
<dbReference type="Gene3D" id="1.10.10.10">
    <property type="entry name" value="Winged helix-like DNA-binding domain superfamily/Winged helix DNA-binding domain"/>
    <property type="match status" value="1"/>
</dbReference>
<dbReference type="InterPro" id="IPR053137">
    <property type="entry name" value="NLR-like"/>
</dbReference>
<dbReference type="SUPFAM" id="SSF56112">
    <property type="entry name" value="Protein kinase-like (PK-like)"/>
    <property type="match status" value="1"/>
</dbReference>
<dbReference type="Pfam" id="PF13424">
    <property type="entry name" value="TPR_12"/>
    <property type="match status" value="2"/>
</dbReference>
<evidence type="ECO:0008006" key="7">
    <source>
        <dbReference type="Google" id="ProtNLM"/>
    </source>
</evidence>
<dbReference type="PANTHER" id="PTHR46082">
    <property type="entry name" value="ATP/GTP-BINDING PROTEIN-RELATED"/>
    <property type="match status" value="1"/>
</dbReference>
<feature type="DNA-binding region" description="OmpR/PhoB-type" evidence="2">
    <location>
        <begin position="20"/>
        <end position="116"/>
    </location>
</feature>
<evidence type="ECO:0000259" key="3">
    <source>
        <dbReference type="PROSITE" id="PS50011"/>
    </source>
</evidence>
<dbReference type="SMART" id="SM00028">
    <property type="entry name" value="TPR"/>
    <property type="match status" value="6"/>
</dbReference>
<dbReference type="PROSITE" id="PS50011">
    <property type="entry name" value="PROTEIN_KINASE_DOM"/>
    <property type="match status" value="1"/>
</dbReference>
<keyword evidence="6" id="KW-1185">Reference proteome</keyword>
<dbReference type="SUPFAM" id="SSF48452">
    <property type="entry name" value="TPR-like"/>
    <property type="match status" value="3"/>
</dbReference>
<dbReference type="PROSITE" id="PS51755">
    <property type="entry name" value="OMPR_PHOB"/>
    <property type="match status" value="1"/>
</dbReference>
<dbReference type="Pfam" id="PF00069">
    <property type="entry name" value="Pkinase"/>
    <property type="match status" value="1"/>
</dbReference>
<dbReference type="PROSITE" id="PS00108">
    <property type="entry name" value="PROTEIN_KINASE_ST"/>
    <property type="match status" value="1"/>
</dbReference>
<dbReference type="SUPFAM" id="SSF46894">
    <property type="entry name" value="C-terminal effector domain of the bipartite response regulators"/>
    <property type="match status" value="1"/>
</dbReference>
<feature type="domain" description="OmpR/PhoB-type" evidence="4">
    <location>
        <begin position="20"/>
        <end position="116"/>
    </location>
</feature>
<dbReference type="EMBL" id="BAAAEW010000008">
    <property type="protein sequence ID" value="GAA0748368.1"/>
    <property type="molecule type" value="Genomic_DNA"/>
</dbReference>
<sequence>MKWEKPALAAEADDFRASGPLLWSFGSCTLDERRLELSVDGELVAAEARPLELLVHLLHHAGELVTKDELIEAVWPGRIPSESVLTKTVAKLRQALRDEDQALIRTVYGQGYRLVAPVSVKAQADAAPVDTPDFAPGLAAGEMPPLRPHWVLREKLSSGGRNEVWLARHAKTGQPRVFKFARDADGLRALKREVTVFRLLREAPGAGEHLLEILDWNLDEPPWFIECPFIAGGNLAHWCEQGGGIAAIDLSLRLALIAQAADTLAAAHDTGVLHKDVKPGNVLVDLDAQGRPLVRLADFGSGRLIDLERLARLEITRLGFTQSLDLPGDDSSGTPLYLAPELLAGQPPTLRSDIYALGVMLYQIVAGDFRRPLAPGWERDVTDPLLCEDIRACADVDPARRLADARVLAQRLRDLAARREQQAQVQAELARTRQLHARLERMRTRRPWLVASALLLLAGLAVSTQQWLRADRANQLALRESALAAAVNRFLTDDLLAGANPLHAGRRDVQVSEVLARAQQQVAARFAGRPEQEAAVREAIGKAHAGLGDYAAAERELRQAVRLLDGLPPARARRDEQQLAMVEVLLAAEKPDAASVEAKDLGSRAPLAADTALGLATALAWLDFRAGHYTAAIQAMEAQRGAYQALAAEQPDRIEAFLGRLGEAYVVANRGDAAIQAFSDLLQRQTALYGPRDARLVRALIGLGEGYERADRNPEALPILARATSLARETLGEEHDLTLTAGGELAGVYESLQRFGEAEAEYRRVLEILRRRFGEEAPNTRVLTVNLGVLYEHSGRSADALPLFEHVHEVDKRLDGESHPETLVAAYHVGGSLAQLKRWNEALRWHSRTWELASKALPADDSRRGVMQSALAEAQCHVGQAEQARANFDQAIPFLQRTAGDAHPQTRKAIELRRSCLGDPGKP</sequence>
<dbReference type="InterPro" id="IPR011009">
    <property type="entry name" value="Kinase-like_dom_sf"/>
</dbReference>
<gene>
    <name evidence="5" type="ORF">GCM10009107_17760</name>
</gene>
<accession>A0ABN1JX22</accession>
<proteinExistence type="predicted"/>
<dbReference type="Proteomes" id="UP001500279">
    <property type="component" value="Unassembled WGS sequence"/>
</dbReference>
<dbReference type="InterPro" id="IPR036388">
    <property type="entry name" value="WH-like_DNA-bd_sf"/>
</dbReference>
<dbReference type="InterPro" id="IPR019734">
    <property type="entry name" value="TPR_rpt"/>
</dbReference>
<dbReference type="Gene3D" id="1.25.40.10">
    <property type="entry name" value="Tetratricopeptide repeat domain"/>
    <property type="match status" value="2"/>
</dbReference>
<dbReference type="SMART" id="SM00862">
    <property type="entry name" value="Trans_reg_C"/>
    <property type="match status" value="1"/>
</dbReference>
<dbReference type="InterPro" id="IPR016032">
    <property type="entry name" value="Sig_transdc_resp-reg_C-effctor"/>
</dbReference>
<name>A0ABN1JX22_9BURK</name>
<keyword evidence="1 2" id="KW-0238">DNA-binding</keyword>
<dbReference type="PANTHER" id="PTHR46082:SF6">
    <property type="entry name" value="AAA+ ATPASE DOMAIN-CONTAINING PROTEIN-RELATED"/>
    <property type="match status" value="1"/>
</dbReference>
<dbReference type="InterPro" id="IPR001867">
    <property type="entry name" value="OmpR/PhoB-type_DNA-bd"/>
</dbReference>
<comment type="caution">
    <text evidence="5">The sequence shown here is derived from an EMBL/GenBank/DDBJ whole genome shotgun (WGS) entry which is preliminary data.</text>
</comment>
<feature type="domain" description="Protein kinase" evidence="3">
    <location>
        <begin position="150"/>
        <end position="413"/>
    </location>
</feature>
<dbReference type="InterPro" id="IPR011990">
    <property type="entry name" value="TPR-like_helical_dom_sf"/>
</dbReference>
<dbReference type="InterPro" id="IPR000719">
    <property type="entry name" value="Prot_kinase_dom"/>
</dbReference>
<organism evidence="5 6">
    <name type="scientific">Ideonella azotifigens</name>
    <dbReference type="NCBI Taxonomy" id="513160"/>
    <lineage>
        <taxon>Bacteria</taxon>
        <taxon>Pseudomonadati</taxon>
        <taxon>Pseudomonadota</taxon>
        <taxon>Betaproteobacteria</taxon>
        <taxon>Burkholderiales</taxon>
        <taxon>Sphaerotilaceae</taxon>
        <taxon>Ideonella</taxon>
    </lineage>
</organism>
<dbReference type="PROSITE" id="PS51257">
    <property type="entry name" value="PROKAR_LIPOPROTEIN"/>
    <property type="match status" value="1"/>
</dbReference>
<dbReference type="Pfam" id="PF00486">
    <property type="entry name" value="Trans_reg_C"/>
    <property type="match status" value="1"/>
</dbReference>
<dbReference type="SMART" id="SM00220">
    <property type="entry name" value="S_TKc"/>
    <property type="match status" value="1"/>
</dbReference>
<protein>
    <recommendedName>
        <fullName evidence="7">Non-specific serine/threonine protein kinase</fullName>
    </recommendedName>
</protein>
<evidence type="ECO:0000256" key="2">
    <source>
        <dbReference type="PROSITE-ProRule" id="PRU01091"/>
    </source>
</evidence>
<reference evidence="5 6" key="1">
    <citation type="journal article" date="2019" name="Int. J. Syst. Evol. Microbiol.">
        <title>The Global Catalogue of Microorganisms (GCM) 10K type strain sequencing project: providing services to taxonomists for standard genome sequencing and annotation.</title>
        <authorList>
            <consortium name="The Broad Institute Genomics Platform"/>
            <consortium name="The Broad Institute Genome Sequencing Center for Infectious Disease"/>
            <person name="Wu L."/>
            <person name="Ma J."/>
        </authorList>
    </citation>
    <scope>NUCLEOTIDE SEQUENCE [LARGE SCALE GENOMIC DNA]</scope>
    <source>
        <strain evidence="5 6">JCM 15503</strain>
    </source>
</reference>
<dbReference type="InterPro" id="IPR008271">
    <property type="entry name" value="Ser/Thr_kinase_AS"/>
</dbReference>
<evidence type="ECO:0000256" key="1">
    <source>
        <dbReference type="ARBA" id="ARBA00023125"/>
    </source>
</evidence>
<evidence type="ECO:0000259" key="4">
    <source>
        <dbReference type="PROSITE" id="PS51755"/>
    </source>
</evidence>
<dbReference type="CDD" id="cd00383">
    <property type="entry name" value="trans_reg_C"/>
    <property type="match status" value="1"/>
</dbReference>